<gene>
    <name evidence="1" type="ORF">BE08_30870</name>
</gene>
<name>A0A150P7T4_SORCE</name>
<comment type="caution">
    <text evidence="1">The sequence shown here is derived from an EMBL/GenBank/DDBJ whole genome shotgun (WGS) entry which is preliminary data.</text>
</comment>
<dbReference type="EMBL" id="JELY01002751">
    <property type="protein sequence ID" value="KYF51671.1"/>
    <property type="molecule type" value="Genomic_DNA"/>
</dbReference>
<organism evidence="1 2">
    <name type="scientific">Sorangium cellulosum</name>
    <name type="common">Polyangium cellulosum</name>
    <dbReference type="NCBI Taxonomy" id="56"/>
    <lineage>
        <taxon>Bacteria</taxon>
        <taxon>Pseudomonadati</taxon>
        <taxon>Myxococcota</taxon>
        <taxon>Polyangia</taxon>
        <taxon>Polyangiales</taxon>
        <taxon>Polyangiaceae</taxon>
        <taxon>Sorangium</taxon>
    </lineage>
</organism>
<reference evidence="1 2" key="1">
    <citation type="submission" date="2014-02" db="EMBL/GenBank/DDBJ databases">
        <title>The small core and large imbalanced accessory genome model reveals a collaborative survival strategy of Sorangium cellulosum strains in nature.</title>
        <authorList>
            <person name="Han K."/>
            <person name="Peng R."/>
            <person name="Blom J."/>
            <person name="Li Y.-Z."/>
        </authorList>
    </citation>
    <scope>NUCLEOTIDE SEQUENCE [LARGE SCALE GENOMIC DNA]</scope>
    <source>
        <strain evidence="1 2">So0157-25</strain>
    </source>
</reference>
<dbReference type="Proteomes" id="UP000075420">
    <property type="component" value="Unassembled WGS sequence"/>
</dbReference>
<proteinExistence type="predicted"/>
<dbReference type="AlphaFoldDB" id="A0A150P7T4"/>
<protein>
    <submittedName>
        <fullName evidence="1">Uncharacterized protein</fullName>
    </submittedName>
</protein>
<evidence type="ECO:0000313" key="1">
    <source>
        <dbReference type="EMBL" id="KYF51671.1"/>
    </source>
</evidence>
<accession>A0A150P7T4</accession>
<sequence length="73" mass="8048">MDATPAELEAEAARLAEHYRDSWQGNHWLLGRARIRVRLSVTGSGSTVTVGARDQLLESSRSRALPSRDCRGV</sequence>
<evidence type="ECO:0000313" key="2">
    <source>
        <dbReference type="Proteomes" id="UP000075420"/>
    </source>
</evidence>